<feature type="compositionally biased region" description="Polar residues" evidence="5">
    <location>
        <begin position="174"/>
        <end position="201"/>
    </location>
</feature>
<comment type="subcellular location">
    <subcellularLocation>
        <location evidence="1">Membrane</location>
        <topology evidence="1">Single-pass membrane protein</topology>
    </subcellularLocation>
</comment>
<evidence type="ECO:0000256" key="3">
    <source>
        <dbReference type="ARBA" id="ARBA00022989"/>
    </source>
</evidence>
<feature type="transmembrane region" description="Helical" evidence="6">
    <location>
        <begin position="215"/>
        <end position="238"/>
    </location>
</feature>
<dbReference type="GO" id="GO:0016020">
    <property type="term" value="C:membrane"/>
    <property type="evidence" value="ECO:0007669"/>
    <property type="project" value="UniProtKB-SubCell"/>
</dbReference>
<evidence type="ECO:0000256" key="6">
    <source>
        <dbReference type="SAM" id="Phobius"/>
    </source>
</evidence>
<proteinExistence type="predicted"/>
<feature type="compositionally biased region" description="Low complexity" evidence="5">
    <location>
        <begin position="271"/>
        <end position="299"/>
    </location>
</feature>
<evidence type="ECO:0000256" key="1">
    <source>
        <dbReference type="ARBA" id="ARBA00004167"/>
    </source>
</evidence>
<evidence type="ECO:0000313" key="8">
    <source>
        <dbReference type="Proteomes" id="UP000813385"/>
    </source>
</evidence>
<dbReference type="AlphaFoldDB" id="A0A8K0X5F2"/>
<evidence type="ECO:0000313" key="7">
    <source>
        <dbReference type="EMBL" id="KAH7363418.1"/>
    </source>
</evidence>
<dbReference type="Proteomes" id="UP000813385">
    <property type="component" value="Unassembled WGS sequence"/>
</dbReference>
<keyword evidence="2 6" id="KW-0812">Transmembrane</keyword>
<accession>A0A8K0X5F2</accession>
<evidence type="ECO:0000256" key="4">
    <source>
        <dbReference type="ARBA" id="ARBA00023136"/>
    </source>
</evidence>
<comment type="caution">
    <text evidence="7">The sequence shown here is derived from an EMBL/GenBank/DDBJ whole genome shotgun (WGS) entry which is preliminary data.</text>
</comment>
<feature type="region of interest" description="Disordered" evidence="5">
    <location>
        <begin position="174"/>
        <end position="205"/>
    </location>
</feature>
<evidence type="ECO:0000256" key="5">
    <source>
        <dbReference type="SAM" id="MobiDB-lite"/>
    </source>
</evidence>
<feature type="compositionally biased region" description="Pro residues" evidence="5">
    <location>
        <begin position="344"/>
        <end position="356"/>
    </location>
</feature>
<feature type="compositionally biased region" description="Low complexity" evidence="5">
    <location>
        <begin position="321"/>
        <end position="343"/>
    </location>
</feature>
<reference evidence="7" key="1">
    <citation type="journal article" date="2021" name="Nat. Commun.">
        <title>Genetic determinants of endophytism in the Arabidopsis root mycobiome.</title>
        <authorList>
            <person name="Mesny F."/>
            <person name="Miyauchi S."/>
            <person name="Thiergart T."/>
            <person name="Pickel B."/>
            <person name="Atanasova L."/>
            <person name="Karlsson M."/>
            <person name="Huettel B."/>
            <person name="Barry K.W."/>
            <person name="Haridas S."/>
            <person name="Chen C."/>
            <person name="Bauer D."/>
            <person name="Andreopoulos W."/>
            <person name="Pangilinan J."/>
            <person name="LaButti K."/>
            <person name="Riley R."/>
            <person name="Lipzen A."/>
            <person name="Clum A."/>
            <person name="Drula E."/>
            <person name="Henrissat B."/>
            <person name="Kohler A."/>
            <person name="Grigoriev I.V."/>
            <person name="Martin F.M."/>
            <person name="Hacquard S."/>
        </authorList>
    </citation>
    <scope>NUCLEOTIDE SEQUENCE</scope>
    <source>
        <strain evidence="7">MPI-CAGE-AT-0016</strain>
    </source>
</reference>
<organism evidence="7 8">
    <name type="scientific">Plectosphaerella cucumerina</name>
    <dbReference type="NCBI Taxonomy" id="40658"/>
    <lineage>
        <taxon>Eukaryota</taxon>
        <taxon>Fungi</taxon>
        <taxon>Dikarya</taxon>
        <taxon>Ascomycota</taxon>
        <taxon>Pezizomycotina</taxon>
        <taxon>Sordariomycetes</taxon>
        <taxon>Hypocreomycetidae</taxon>
        <taxon>Glomerellales</taxon>
        <taxon>Plectosphaerellaceae</taxon>
        <taxon>Plectosphaerella</taxon>
    </lineage>
</organism>
<dbReference type="PANTHER" id="PTHR15549:SF27">
    <property type="entry name" value="CHITIN-BINDING TYPE-1 DOMAIN-CONTAINING PROTEIN"/>
    <property type="match status" value="1"/>
</dbReference>
<keyword evidence="3 6" id="KW-1133">Transmembrane helix</keyword>
<dbReference type="InterPro" id="IPR051694">
    <property type="entry name" value="Immunoregulatory_rcpt-like"/>
</dbReference>
<feature type="compositionally biased region" description="Low complexity" evidence="5">
    <location>
        <begin position="392"/>
        <end position="403"/>
    </location>
</feature>
<keyword evidence="8" id="KW-1185">Reference proteome</keyword>
<gene>
    <name evidence="7" type="ORF">B0T11DRAFT_329392</name>
</gene>
<dbReference type="PANTHER" id="PTHR15549">
    <property type="entry name" value="PAIRED IMMUNOGLOBULIN-LIKE TYPE 2 RECEPTOR"/>
    <property type="match status" value="1"/>
</dbReference>
<dbReference type="EMBL" id="JAGPXD010000003">
    <property type="protein sequence ID" value="KAH7363418.1"/>
    <property type="molecule type" value="Genomic_DNA"/>
</dbReference>
<evidence type="ECO:0000256" key="2">
    <source>
        <dbReference type="ARBA" id="ARBA00022692"/>
    </source>
</evidence>
<protein>
    <submittedName>
        <fullName evidence="7">Uncharacterized protein</fullName>
    </submittedName>
</protein>
<dbReference type="GO" id="GO:0071944">
    <property type="term" value="C:cell periphery"/>
    <property type="evidence" value="ECO:0007669"/>
    <property type="project" value="UniProtKB-ARBA"/>
</dbReference>
<sequence>MAGRYTTSTILEFSNCDPEGEVPGFCERWAVPMTTVWTAPPGCPTNVPYSRADTFYLTCGPPGYEAVFENDGYYSPGVCPAEYTVGCTGEMASLNRETIRPRETAGMCVPSGYQCGDLSGDGSSVWWGIKTTVVGSTTLVDELPAFQIRWKSEDLEYLPHHPLSALATITSNSATASETGDSTGTQRSNTSGPSATGSEPSETAAAAAGGLGTGAIAGIAVGAVAGVALLGGLLWFLLRRRNKHQPEPVQQSDPSMVQYVGSPPPGSVASPPQQQQQQFYPQQYQQQQYPQQYPQQYQPYVPPGAVTSYYDKTGAGEPQHHPAYPHQQPSPSLQSTPPVQTAYQPPPQPYAQPHPPGLVLGSDLEVVSSSGGTPSVDHRSSTVAGQEEWERQQLLQRQHDLQQQQARWEIEQIQREQQSISHRLSQMPPPR</sequence>
<feature type="region of interest" description="Disordered" evidence="5">
    <location>
        <begin position="246"/>
        <end position="403"/>
    </location>
</feature>
<keyword evidence="4 6" id="KW-0472">Membrane</keyword>
<dbReference type="OrthoDB" id="4770059at2759"/>
<name>A0A8K0X5F2_9PEZI</name>